<evidence type="ECO:0000313" key="3">
    <source>
        <dbReference type="Proteomes" id="UP001420932"/>
    </source>
</evidence>
<comment type="caution">
    <text evidence="2">The sequence shown here is derived from an EMBL/GenBank/DDBJ whole genome shotgun (WGS) entry which is preliminary data.</text>
</comment>
<evidence type="ECO:0000313" key="2">
    <source>
        <dbReference type="EMBL" id="KAK9163040.1"/>
    </source>
</evidence>
<name>A0AAP0L330_9MAGN</name>
<evidence type="ECO:0000256" key="1">
    <source>
        <dbReference type="SAM" id="MobiDB-lite"/>
    </source>
</evidence>
<gene>
    <name evidence="2" type="ORF">Syun_003942</name>
</gene>
<feature type="compositionally biased region" description="Low complexity" evidence="1">
    <location>
        <begin position="158"/>
        <end position="171"/>
    </location>
</feature>
<sequence length="171" mass="19817">MKFIISISTRIELLPYWPHLELDYVEQVSARFTLLKSSLLFTYFQMKSYYYNDRLWTLKILQQIPMDLTISQHKPSFSKNFLERGIDRLRPSLGAQYKSLFSQGLNRFQIMTPQRIVLANTQAQGNLGTSPTYGDTDPRRFRRNLNVKDGQPSGNERSISSPMQSSSPKVS</sequence>
<organism evidence="2 3">
    <name type="scientific">Stephania yunnanensis</name>
    <dbReference type="NCBI Taxonomy" id="152371"/>
    <lineage>
        <taxon>Eukaryota</taxon>
        <taxon>Viridiplantae</taxon>
        <taxon>Streptophyta</taxon>
        <taxon>Embryophyta</taxon>
        <taxon>Tracheophyta</taxon>
        <taxon>Spermatophyta</taxon>
        <taxon>Magnoliopsida</taxon>
        <taxon>Ranunculales</taxon>
        <taxon>Menispermaceae</taxon>
        <taxon>Menispermoideae</taxon>
        <taxon>Cissampelideae</taxon>
        <taxon>Stephania</taxon>
    </lineage>
</organism>
<accession>A0AAP0L330</accession>
<reference evidence="2 3" key="1">
    <citation type="submission" date="2024-01" db="EMBL/GenBank/DDBJ databases">
        <title>Genome assemblies of Stephania.</title>
        <authorList>
            <person name="Yang L."/>
        </authorList>
    </citation>
    <scope>NUCLEOTIDE SEQUENCE [LARGE SCALE GENOMIC DNA]</scope>
    <source>
        <strain evidence="2">YNDBR</strain>
        <tissue evidence="2">Leaf</tissue>
    </source>
</reference>
<protein>
    <submittedName>
        <fullName evidence="2">Uncharacterized protein</fullName>
    </submittedName>
</protein>
<feature type="region of interest" description="Disordered" evidence="1">
    <location>
        <begin position="127"/>
        <end position="171"/>
    </location>
</feature>
<dbReference type="Proteomes" id="UP001420932">
    <property type="component" value="Unassembled WGS sequence"/>
</dbReference>
<proteinExistence type="predicted"/>
<keyword evidence="3" id="KW-1185">Reference proteome</keyword>
<dbReference type="EMBL" id="JBBNAF010000002">
    <property type="protein sequence ID" value="KAK9163040.1"/>
    <property type="molecule type" value="Genomic_DNA"/>
</dbReference>
<dbReference type="AlphaFoldDB" id="A0AAP0L330"/>